<evidence type="ECO:0000256" key="2">
    <source>
        <dbReference type="ARBA" id="ARBA00022777"/>
    </source>
</evidence>
<evidence type="ECO:0000313" key="8">
    <source>
        <dbReference type="Proteomes" id="UP000317716"/>
    </source>
</evidence>
<keyword evidence="6" id="KW-0963">Cytoplasm</keyword>
<evidence type="ECO:0000256" key="6">
    <source>
        <dbReference type="HAMAP-Rule" id="MF_00361"/>
    </source>
</evidence>
<dbReference type="Pfam" id="PF01513">
    <property type="entry name" value="NAD_kinase"/>
    <property type="match status" value="1"/>
</dbReference>
<comment type="catalytic activity">
    <reaction evidence="5 6">
        <text>NAD(+) + ATP = ADP + NADP(+) + H(+)</text>
        <dbReference type="Rhea" id="RHEA:18629"/>
        <dbReference type="ChEBI" id="CHEBI:15378"/>
        <dbReference type="ChEBI" id="CHEBI:30616"/>
        <dbReference type="ChEBI" id="CHEBI:57540"/>
        <dbReference type="ChEBI" id="CHEBI:58349"/>
        <dbReference type="ChEBI" id="CHEBI:456216"/>
        <dbReference type="EC" id="2.7.1.23"/>
    </reaction>
</comment>
<dbReference type="GO" id="GO:0046872">
    <property type="term" value="F:metal ion binding"/>
    <property type="evidence" value="ECO:0007669"/>
    <property type="project" value="UniProtKB-UniRule"/>
</dbReference>
<feature type="binding site" evidence="6">
    <location>
        <position position="244"/>
    </location>
    <ligand>
        <name>NAD(+)</name>
        <dbReference type="ChEBI" id="CHEBI:57540"/>
    </ligand>
</feature>
<dbReference type="GO" id="GO:0019674">
    <property type="term" value="P:NAD+ metabolic process"/>
    <property type="evidence" value="ECO:0007669"/>
    <property type="project" value="InterPro"/>
</dbReference>
<comment type="similarity">
    <text evidence="6">Belongs to the NAD kinase family.</text>
</comment>
<comment type="subcellular location">
    <subcellularLocation>
        <location evidence="6">Cytoplasm</location>
    </subcellularLocation>
</comment>
<dbReference type="EMBL" id="VBOS01000406">
    <property type="protein sequence ID" value="TMQ50620.1"/>
    <property type="molecule type" value="Genomic_DNA"/>
</dbReference>
<evidence type="ECO:0000256" key="5">
    <source>
        <dbReference type="ARBA" id="ARBA00047925"/>
    </source>
</evidence>
<feature type="binding site" evidence="6">
    <location>
        <position position="174"/>
    </location>
    <ligand>
        <name>NAD(+)</name>
        <dbReference type="ChEBI" id="CHEBI:57540"/>
    </ligand>
</feature>
<keyword evidence="6" id="KW-0547">Nucleotide-binding</keyword>
<dbReference type="AlphaFoldDB" id="A0A538SGY2"/>
<keyword evidence="3 6" id="KW-0521">NADP</keyword>
<dbReference type="InterPro" id="IPR002504">
    <property type="entry name" value="NADK"/>
</dbReference>
<proteinExistence type="inferred from homology"/>
<sequence>MTDRMRRVGILGHTGRPGVRRTALALARRLARQGRAVRLDARLGAHTGKEGVPLPALARWCQMLVTLGGDGTAITGARALAGARGVLLPVNLGGLGFLTVAESRELDLAVRKALASEWPVVRRRMLSAVVRRRGRTLRHAVAMNDAVVKGAGGYAAIHVRMAAMGHDLGHLVADGLIAATAAGSTAYSLSAGGPVLAPDVEAMVVTPVCAHSLGSRSLVLAPGTELVLKVLGSFDRVFLLLDGQESVDLHAGDEVVVRLDRVAVNLVQNPDRPFARSLQAKLGWQGSAKRSM</sequence>
<dbReference type="InterPro" id="IPR016064">
    <property type="entry name" value="NAD/diacylglycerol_kinase_sf"/>
</dbReference>
<feature type="binding site" evidence="6">
    <location>
        <begin position="70"/>
        <end position="71"/>
    </location>
    <ligand>
        <name>NAD(+)</name>
        <dbReference type="ChEBI" id="CHEBI:57540"/>
    </ligand>
</feature>
<dbReference type="InterPro" id="IPR017438">
    <property type="entry name" value="ATP-NAD_kinase_N"/>
</dbReference>
<feature type="binding site" evidence="6">
    <location>
        <position position="182"/>
    </location>
    <ligand>
        <name>NAD(+)</name>
        <dbReference type="ChEBI" id="CHEBI:57540"/>
    </ligand>
</feature>
<feature type="binding site" evidence="6">
    <location>
        <begin position="144"/>
        <end position="145"/>
    </location>
    <ligand>
        <name>NAD(+)</name>
        <dbReference type="ChEBI" id="CHEBI:57540"/>
    </ligand>
</feature>
<keyword evidence="4 6" id="KW-0520">NAD</keyword>
<protein>
    <recommendedName>
        <fullName evidence="6">NAD kinase</fullName>
        <ecNumber evidence="6">2.7.1.23</ecNumber>
    </recommendedName>
    <alternativeName>
        <fullName evidence="6">ATP-dependent NAD kinase</fullName>
    </alternativeName>
</protein>
<accession>A0A538SGY2</accession>
<dbReference type="Proteomes" id="UP000317716">
    <property type="component" value="Unassembled WGS sequence"/>
</dbReference>
<dbReference type="PANTHER" id="PTHR20275:SF0">
    <property type="entry name" value="NAD KINASE"/>
    <property type="match status" value="1"/>
</dbReference>
<dbReference type="GO" id="GO:0006741">
    <property type="term" value="P:NADP+ biosynthetic process"/>
    <property type="evidence" value="ECO:0007669"/>
    <property type="project" value="UniProtKB-UniRule"/>
</dbReference>
<comment type="caution">
    <text evidence="6">Lacks conserved residue(s) required for the propagation of feature annotation.</text>
</comment>
<dbReference type="EC" id="2.7.1.23" evidence="6"/>
<dbReference type="SUPFAM" id="SSF111331">
    <property type="entry name" value="NAD kinase/diacylglycerol kinase-like"/>
    <property type="match status" value="1"/>
</dbReference>
<reference evidence="7 8" key="1">
    <citation type="journal article" date="2019" name="Nat. Microbiol.">
        <title>Mediterranean grassland soil C-N compound turnover is dependent on rainfall and depth, and is mediated by genomically divergent microorganisms.</title>
        <authorList>
            <person name="Diamond S."/>
            <person name="Andeer P.F."/>
            <person name="Li Z."/>
            <person name="Crits-Christoph A."/>
            <person name="Burstein D."/>
            <person name="Anantharaman K."/>
            <person name="Lane K.R."/>
            <person name="Thomas B.C."/>
            <person name="Pan C."/>
            <person name="Northen T.R."/>
            <person name="Banfield J.F."/>
        </authorList>
    </citation>
    <scope>NUCLEOTIDE SEQUENCE [LARGE SCALE GENOMIC DNA]</scope>
    <source>
        <strain evidence="7">WS_2</strain>
    </source>
</reference>
<feature type="binding site" evidence="6">
    <location>
        <begin position="185"/>
        <end position="190"/>
    </location>
    <ligand>
        <name>NAD(+)</name>
        <dbReference type="ChEBI" id="CHEBI:57540"/>
    </ligand>
</feature>
<comment type="function">
    <text evidence="6">Involved in the regulation of the intracellular balance of NAD and NADP, and is a key enzyme in the biosynthesis of NADP. Catalyzes specifically the phosphorylation on 2'-hydroxyl of the adenosine moiety of NAD to yield NADP.</text>
</comment>
<name>A0A538SGY2_UNCEI</name>
<dbReference type="GO" id="GO:0003951">
    <property type="term" value="F:NAD+ kinase activity"/>
    <property type="evidence" value="ECO:0007669"/>
    <property type="project" value="UniProtKB-UniRule"/>
</dbReference>
<evidence type="ECO:0000256" key="4">
    <source>
        <dbReference type="ARBA" id="ARBA00023027"/>
    </source>
</evidence>
<comment type="caution">
    <text evidence="7">The sequence shown here is derived from an EMBL/GenBank/DDBJ whole genome shotgun (WGS) entry which is preliminary data.</text>
</comment>
<organism evidence="7 8">
    <name type="scientific">Eiseniibacteriota bacterium</name>
    <dbReference type="NCBI Taxonomy" id="2212470"/>
    <lineage>
        <taxon>Bacteria</taxon>
        <taxon>Candidatus Eiseniibacteriota</taxon>
    </lineage>
</organism>
<dbReference type="GO" id="GO:0005524">
    <property type="term" value="F:ATP binding"/>
    <property type="evidence" value="ECO:0007669"/>
    <property type="project" value="UniProtKB-KW"/>
</dbReference>
<keyword evidence="6" id="KW-0067">ATP-binding</keyword>
<evidence type="ECO:0000313" key="7">
    <source>
        <dbReference type="EMBL" id="TMQ50620.1"/>
    </source>
</evidence>
<evidence type="ECO:0000256" key="1">
    <source>
        <dbReference type="ARBA" id="ARBA00022679"/>
    </source>
</evidence>
<keyword evidence="1 6" id="KW-0808">Transferase</keyword>
<dbReference type="Gene3D" id="2.60.200.30">
    <property type="entry name" value="Probable inorganic polyphosphate/atp-NAD kinase, domain 2"/>
    <property type="match status" value="1"/>
</dbReference>
<dbReference type="Pfam" id="PF20143">
    <property type="entry name" value="NAD_kinase_C"/>
    <property type="match status" value="1"/>
</dbReference>
<dbReference type="GO" id="GO:0051287">
    <property type="term" value="F:NAD binding"/>
    <property type="evidence" value="ECO:0007669"/>
    <property type="project" value="UniProtKB-ARBA"/>
</dbReference>
<gene>
    <name evidence="6" type="primary">nadK</name>
    <name evidence="7" type="ORF">E6K72_11290</name>
</gene>
<dbReference type="HAMAP" id="MF_00361">
    <property type="entry name" value="NAD_kinase"/>
    <property type="match status" value="1"/>
</dbReference>
<dbReference type="GO" id="GO:0005737">
    <property type="term" value="C:cytoplasm"/>
    <property type="evidence" value="ECO:0007669"/>
    <property type="project" value="UniProtKB-SubCell"/>
</dbReference>
<comment type="cofactor">
    <cofactor evidence="6">
        <name>a divalent metal cation</name>
        <dbReference type="ChEBI" id="CHEBI:60240"/>
    </cofactor>
</comment>
<dbReference type="Gene3D" id="3.40.50.10330">
    <property type="entry name" value="Probable inorganic polyphosphate/atp-NAD kinase, domain 1"/>
    <property type="match status" value="1"/>
</dbReference>
<dbReference type="InterPro" id="IPR017437">
    <property type="entry name" value="ATP-NAD_kinase_PpnK-typ_C"/>
</dbReference>
<feature type="active site" description="Proton acceptor" evidence="6">
    <location>
        <position position="70"/>
    </location>
</feature>
<evidence type="ECO:0000256" key="3">
    <source>
        <dbReference type="ARBA" id="ARBA00022857"/>
    </source>
</evidence>
<dbReference type="PANTHER" id="PTHR20275">
    <property type="entry name" value="NAD KINASE"/>
    <property type="match status" value="1"/>
</dbReference>
<keyword evidence="2 6" id="KW-0418">Kinase</keyword>